<keyword evidence="4" id="KW-1185">Reference proteome</keyword>
<name>A0A511F9W2_9CELL</name>
<dbReference type="PRINTS" id="PR00111">
    <property type="entry name" value="ABHYDROLASE"/>
</dbReference>
<dbReference type="EMBL" id="JACHDN010000001">
    <property type="protein sequence ID" value="MBB5474300.1"/>
    <property type="molecule type" value="Genomic_DNA"/>
</dbReference>
<evidence type="ECO:0000313" key="2">
    <source>
        <dbReference type="EMBL" id="GEL46042.1"/>
    </source>
</evidence>
<accession>A0A511F9W2</accession>
<dbReference type="SUPFAM" id="SSF53474">
    <property type="entry name" value="alpha/beta-Hydrolases"/>
    <property type="match status" value="1"/>
</dbReference>
<feature type="domain" description="AB hydrolase-1" evidence="1">
    <location>
        <begin position="13"/>
        <end position="244"/>
    </location>
</feature>
<evidence type="ECO:0000259" key="1">
    <source>
        <dbReference type="Pfam" id="PF12697"/>
    </source>
</evidence>
<gene>
    <name evidence="2" type="ORF">CHO01_11580</name>
    <name evidence="3" type="ORF">HNR08_003036</name>
</gene>
<dbReference type="PANTHER" id="PTHR43798">
    <property type="entry name" value="MONOACYLGLYCEROL LIPASE"/>
    <property type="match status" value="1"/>
</dbReference>
<dbReference type="EMBL" id="BJVQ01000010">
    <property type="protein sequence ID" value="GEL46042.1"/>
    <property type="molecule type" value="Genomic_DNA"/>
</dbReference>
<comment type="caution">
    <text evidence="2">The sequence shown here is derived from an EMBL/GenBank/DDBJ whole genome shotgun (WGS) entry which is preliminary data.</text>
</comment>
<keyword evidence="2" id="KW-0378">Hydrolase</keyword>
<evidence type="ECO:0000313" key="4">
    <source>
        <dbReference type="Proteomes" id="UP000321723"/>
    </source>
</evidence>
<organism evidence="2 4">
    <name type="scientific">Cellulomonas hominis</name>
    <dbReference type="NCBI Taxonomy" id="156981"/>
    <lineage>
        <taxon>Bacteria</taxon>
        <taxon>Bacillati</taxon>
        <taxon>Actinomycetota</taxon>
        <taxon>Actinomycetes</taxon>
        <taxon>Micrococcales</taxon>
        <taxon>Cellulomonadaceae</taxon>
        <taxon>Cellulomonas</taxon>
    </lineage>
</organism>
<dbReference type="RefSeq" id="WP_246802965.1">
    <property type="nucleotide sequence ID" value="NZ_BJVQ01000010.1"/>
</dbReference>
<protein>
    <submittedName>
        <fullName evidence="2">Hydrolase</fullName>
    </submittedName>
    <submittedName>
        <fullName evidence="3">Pimeloyl-ACP methyl ester carboxylesterase</fullName>
    </submittedName>
</protein>
<dbReference type="InterPro" id="IPR029058">
    <property type="entry name" value="AB_hydrolase_fold"/>
</dbReference>
<dbReference type="Gene3D" id="3.40.50.1820">
    <property type="entry name" value="alpha/beta hydrolase"/>
    <property type="match status" value="1"/>
</dbReference>
<dbReference type="Proteomes" id="UP000321723">
    <property type="component" value="Unassembled WGS sequence"/>
</dbReference>
<evidence type="ECO:0000313" key="5">
    <source>
        <dbReference type="Proteomes" id="UP000564629"/>
    </source>
</evidence>
<reference evidence="3 5" key="2">
    <citation type="submission" date="2020-08" db="EMBL/GenBank/DDBJ databases">
        <title>Sequencing the genomes of 1000 actinobacteria strains.</title>
        <authorList>
            <person name="Klenk H.-P."/>
        </authorList>
    </citation>
    <scope>NUCLEOTIDE SEQUENCE [LARGE SCALE GENOMIC DNA]</scope>
    <source>
        <strain evidence="3 5">DSM 9581</strain>
    </source>
</reference>
<sequence length="259" mass="27204">MLHRTARGEGRTLLMVHGFAVDHRILTPLDGAAARAGWRRLYADLPGMGRSAGVPAASTDDVLDALEQVVDAEIGTEPFAVLGASYGGLLARCLAARRPGQVAGVGLLCPVVGEVRDLPPRHLARADPALLAALDPEDAEAFAEVAVVQSPATWALFRDHVLPGLRAADQGALARIRARYAPSRTPEADAPFAGPTLLVAGRHDHVVGYRDALRLLADHPRATVAVLDDAGHNAHLERPDVAAALVTEWLGRVAATVSG</sequence>
<dbReference type="InterPro" id="IPR050266">
    <property type="entry name" value="AB_hydrolase_sf"/>
</dbReference>
<proteinExistence type="predicted"/>
<dbReference type="InterPro" id="IPR000073">
    <property type="entry name" value="AB_hydrolase_1"/>
</dbReference>
<dbReference type="GO" id="GO:0016787">
    <property type="term" value="F:hydrolase activity"/>
    <property type="evidence" value="ECO:0007669"/>
    <property type="project" value="UniProtKB-KW"/>
</dbReference>
<dbReference type="PANTHER" id="PTHR43798:SF6">
    <property type="entry name" value="HYDROLASE, PUTATIVE (AFU_ORTHOLOGUE AFUA_4G13070)-RELATED"/>
    <property type="match status" value="1"/>
</dbReference>
<dbReference type="Pfam" id="PF12697">
    <property type="entry name" value="Abhydrolase_6"/>
    <property type="match status" value="1"/>
</dbReference>
<dbReference type="AlphaFoldDB" id="A0A511F9W2"/>
<reference evidence="2 4" key="1">
    <citation type="submission" date="2019-07" db="EMBL/GenBank/DDBJ databases">
        <title>Whole genome shotgun sequence of Cellulomonas hominis NBRC 16055.</title>
        <authorList>
            <person name="Hosoyama A."/>
            <person name="Uohara A."/>
            <person name="Ohji S."/>
            <person name="Ichikawa N."/>
        </authorList>
    </citation>
    <scope>NUCLEOTIDE SEQUENCE [LARGE SCALE GENOMIC DNA]</scope>
    <source>
        <strain evidence="2 4">NBRC 16055</strain>
    </source>
</reference>
<dbReference type="Proteomes" id="UP000564629">
    <property type="component" value="Unassembled WGS sequence"/>
</dbReference>
<evidence type="ECO:0000313" key="3">
    <source>
        <dbReference type="EMBL" id="MBB5474300.1"/>
    </source>
</evidence>